<name>A0A849ATJ9_9MICO</name>
<dbReference type="Pfam" id="PF02515">
    <property type="entry name" value="CoA_transf_3"/>
    <property type="match status" value="1"/>
</dbReference>
<dbReference type="Gene3D" id="3.30.1540.10">
    <property type="entry name" value="formyl-coa transferase, domain 3"/>
    <property type="match status" value="1"/>
</dbReference>
<dbReference type="InterPro" id="IPR044855">
    <property type="entry name" value="CoA-Trfase_III_dom3_sf"/>
</dbReference>
<dbReference type="RefSeq" id="WP_170274189.1">
    <property type="nucleotide sequence ID" value="NZ_BAAAKH010000009.1"/>
</dbReference>
<dbReference type="InterPro" id="IPR023606">
    <property type="entry name" value="CoA-Trfase_III_dom_1_sf"/>
</dbReference>
<reference evidence="2 3" key="1">
    <citation type="submission" date="2020-05" db="EMBL/GenBank/DDBJ databases">
        <title>MicrobeNet Type strains.</title>
        <authorList>
            <person name="Nicholson A.C."/>
        </authorList>
    </citation>
    <scope>NUCLEOTIDE SEQUENCE [LARGE SCALE GENOMIC DNA]</scope>
    <source>
        <strain evidence="2 3">CCUG 46604</strain>
    </source>
</reference>
<dbReference type="Gene3D" id="3.40.50.10540">
    <property type="entry name" value="Crotonobetainyl-coa:carnitine coa-transferase, domain 1"/>
    <property type="match status" value="1"/>
</dbReference>
<proteinExistence type="predicted"/>
<comment type="caution">
    <text evidence="2">The sequence shown here is derived from an EMBL/GenBank/DDBJ whole genome shotgun (WGS) entry which is preliminary data.</text>
</comment>
<evidence type="ECO:0000313" key="2">
    <source>
        <dbReference type="EMBL" id="NNG79220.1"/>
    </source>
</evidence>
<protein>
    <submittedName>
        <fullName evidence="2">CoA transferase</fullName>
    </submittedName>
</protein>
<dbReference type="PANTHER" id="PTHR48207:SF3">
    <property type="entry name" value="SUCCINATE--HYDROXYMETHYLGLUTARATE COA-TRANSFERASE"/>
    <property type="match status" value="1"/>
</dbReference>
<dbReference type="PANTHER" id="PTHR48207">
    <property type="entry name" value="SUCCINATE--HYDROXYMETHYLGLUTARATE COA-TRANSFERASE"/>
    <property type="match status" value="1"/>
</dbReference>
<evidence type="ECO:0000256" key="1">
    <source>
        <dbReference type="ARBA" id="ARBA00022679"/>
    </source>
</evidence>
<dbReference type="EMBL" id="JABEMC010000004">
    <property type="protein sequence ID" value="NNG79220.1"/>
    <property type="molecule type" value="Genomic_DNA"/>
</dbReference>
<keyword evidence="1 2" id="KW-0808">Transferase</keyword>
<evidence type="ECO:0000313" key="3">
    <source>
        <dbReference type="Proteomes" id="UP000549517"/>
    </source>
</evidence>
<gene>
    <name evidence="2" type="ORF">HLA91_07510</name>
</gene>
<organism evidence="2 3">
    <name type="scientific">Brevibacterium luteolum</name>
    <dbReference type="NCBI Taxonomy" id="199591"/>
    <lineage>
        <taxon>Bacteria</taxon>
        <taxon>Bacillati</taxon>
        <taxon>Actinomycetota</taxon>
        <taxon>Actinomycetes</taxon>
        <taxon>Micrococcales</taxon>
        <taxon>Brevibacteriaceae</taxon>
        <taxon>Brevibacterium</taxon>
    </lineage>
</organism>
<dbReference type="GO" id="GO:0008410">
    <property type="term" value="F:CoA-transferase activity"/>
    <property type="evidence" value="ECO:0007669"/>
    <property type="project" value="TreeGrafter"/>
</dbReference>
<dbReference type="InterPro" id="IPR003673">
    <property type="entry name" value="CoA-Trfase_fam_III"/>
</dbReference>
<dbReference type="AlphaFoldDB" id="A0A849ATJ9"/>
<dbReference type="Proteomes" id="UP000549517">
    <property type="component" value="Unassembled WGS sequence"/>
</dbReference>
<accession>A0A849ATJ9</accession>
<dbReference type="SUPFAM" id="SSF89796">
    <property type="entry name" value="CoA-transferase family III (CaiB/BaiF)"/>
    <property type="match status" value="1"/>
</dbReference>
<dbReference type="InterPro" id="IPR050483">
    <property type="entry name" value="CoA-transferase_III_domain"/>
</dbReference>
<sequence>MSSTSETTTRPGPLSGYTVVDLSRALAGPHAGQMLGDLGARVIKVENPASGDDSRSWGPPFVGPEDDPQATYFFSCNRNKESIALNLKDDGDKEVLAQLIERADVLVENFRGGVLTRLGFSTERCMELNPRLVILSITGFGHDGPEASRAGYDQIAQGEAGLMSLTGSGPDDMQKVGVPIADLLSGIYGSYGVLAALLERERTGRGKVVRTSLIAGMVGVHAFQGTRATVAGENPAPGGNHHPSLSPYGLFHCKGGAVQISVGNQNLWHKLCAAFDIDSETQGMATNAERVANRPAVISVIEERFRDYTAEELLEKLAAAGIPSGIVRSLQEVYQWEQALSQGLKISVEHPVLGEIDLPGPPLRFFDADTEGETESTPREHLAPPLLNEHGDAIRRWLEETP</sequence>